<dbReference type="RefSeq" id="WP_377733643.1">
    <property type="nucleotide sequence ID" value="NZ_JBHSRI010000010.1"/>
</dbReference>
<comment type="caution">
    <text evidence="1">The sequence shown here is derived from an EMBL/GenBank/DDBJ whole genome shotgun (WGS) entry which is preliminary data.</text>
</comment>
<keyword evidence="2" id="KW-1185">Reference proteome</keyword>
<name>A0ABW1L6C7_9BACL</name>
<protein>
    <recommendedName>
        <fullName evidence="3">DUF4083 domain-containing protein</fullName>
    </recommendedName>
</protein>
<evidence type="ECO:0008006" key="3">
    <source>
        <dbReference type="Google" id="ProtNLM"/>
    </source>
</evidence>
<gene>
    <name evidence="1" type="ORF">ACFPYN_08845</name>
</gene>
<sequence>MDLLFVILLLAVLIAIYDLIRRINNNVLKQAEELKKLREDLHKNNIEN</sequence>
<evidence type="ECO:0000313" key="1">
    <source>
        <dbReference type="EMBL" id="MFC6039530.1"/>
    </source>
</evidence>
<evidence type="ECO:0000313" key="2">
    <source>
        <dbReference type="Proteomes" id="UP001596170"/>
    </source>
</evidence>
<proteinExistence type="predicted"/>
<reference evidence="2" key="1">
    <citation type="journal article" date="2019" name="Int. J. Syst. Evol. Microbiol.">
        <title>The Global Catalogue of Microorganisms (GCM) 10K type strain sequencing project: providing services to taxonomists for standard genome sequencing and annotation.</title>
        <authorList>
            <consortium name="The Broad Institute Genomics Platform"/>
            <consortium name="The Broad Institute Genome Sequencing Center for Infectious Disease"/>
            <person name="Wu L."/>
            <person name="Ma J."/>
        </authorList>
    </citation>
    <scope>NUCLEOTIDE SEQUENCE [LARGE SCALE GENOMIC DNA]</scope>
    <source>
        <strain evidence="2">CCUG 54527</strain>
    </source>
</reference>
<accession>A0ABW1L6C7</accession>
<dbReference type="Proteomes" id="UP001596170">
    <property type="component" value="Unassembled WGS sequence"/>
</dbReference>
<dbReference type="EMBL" id="JBHSRI010000010">
    <property type="protein sequence ID" value="MFC6039530.1"/>
    <property type="molecule type" value="Genomic_DNA"/>
</dbReference>
<organism evidence="1 2">
    <name type="scientific">Paenisporosarcina macmurdoensis</name>
    <dbReference type="NCBI Taxonomy" id="212659"/>
    <lineage>
        <taxon>Bacteria</taxon>
        <taxon>Bacillati</taxon>
        <taxon>Bacillota</taxon>
        <taxon>Bacilli</taxon>
        <taxon>Bacillales</taxon>
        <taxon>Caryophanaceae</taxon>
        <taxon>Paenisporosarcina</taxon>
    </lineage>
</organism>